<evidence type="ECO:0000313" key="4">
    <source>
        <dbReference type="EMBL" id="NMH81127.1"/>
    </source>
</evidence>
<dbReference type="Pfam" id="PF02720">
    <property type="entry name" value="DUF222"/>
    <property type="match status" value="1"/>
</dbReference>
<proteinExistence type="inferred from homology"/>
<keyword evidence="5" id="KW-1185">Reference proteome</keyword>
<evidence type="ECO:0000256" key="2">
    <source>
        <dbReference type="SAM" id="MobiDB-lite"/>
    </source>
</evidence>
<dbReference type="Proteomes" id="UP001296706">
    <property type="component" value="Unassembled WGS sequence"/>
</dbReference>
<feature type="region of interest" description="Disordered" evidence="2">
    <location>
        <begin position="477"/>
        <end position="521"/>
    </location>
</feature>
<dbReference type="Gene3D" id="1.10.30.50">
    <property type="match status" value="1"/>
</dbReference>
<evidence type="ECO:0000313" key="5">
    <source>
        <dbReference type="Proteomes" id="UP001296706"/>
    </source>
</evidence>
<evidence type="ECO:0000259" key="3">
    <source>
        <dbReference type="SMART" id="SM00507"/>
    </source>
</evidence>
<dbReference type="RefSeq" id="WP_169399169.1">
    <property type="nucleotide sequence ID" value="NZ_BAAAJH010000001.1"/>
</dbReference>
<dbReference type="EMBL" id="JAAXKY010000131">
    <property type="protein sequence ID" value="NMH81127.1"/>
    <property type="molecule type" value="Genomic_DNA"/>
</dbReference>
<organism evidence="4 5">
    <name type="scientific">Pseudonocardia xinjiangensis</name>
    <dbReference type="NCBI Taxonomy" id="75289"/>
    <lineage>
        <taxon>Bacteria</taxon>
        <taxon>Bacillati</taxon>
        <taxon>Actinomycetota</taxon>
        <taxon>Actinomycetes</taxon>
        <taxon>Pseudonocardiales</taxon>
        <taxon>Pseudonocardiaceae</taxon>
        <taxon>Pseudonocardia</taxon>
    </lineage>
</organism>
<feature type="domain" description="HNH nuclease" evidence="3">
    <location>
        <begin position="412"/>
        <end position="462"/>
    </location>
</feature>
<sequence length="521" mass="55636">MQSCVWLADDSQVLLIIPLTSWAGFAGACDLRRSNERRAGDDVVTGGGAEAEPEAIAEWPLTCDEGHQFEHVFEYDEGVSDSPLTTAHRLLVEAIDALPAATDSATDDELLSVLTLCEGTSRRLDRVVVATVSTLERRGTFAERGYTSTPAALGDLLGWERFEARTRVVAAEQVCPRVGLDGTPLPARLASTAEVFAAGATGLRHVAVIARVLASPAAERLTPEVWAGAEAQLAEKAAVYTPSELQAWGTALVEALDEDGPEPDDRPPAPVNELHLVRHRGKAGGALKGRFDDAAMFDAIATVVDAHARPATGDEQRSLAQRQADALADVCGYVLDHGDVPECGGRRPHLNVLVRLEDLENRARAACLDFGGTLSPESLRMLACDAAVVPVVLNGKGQPLDVGRVTRTIPDGLRRAIAARDRGCAGCGRPPSWCEVHHIKAWQDGGDTALHNCVMLCRACHRLQHHSEWEVRIRDGLPELIPPPGSTRNEDPAENHSCTSPLKRAPAPGKGGCGRVPVLEG</sequence>
<dbReference type="InterPro" id="IPR002711">
    <property type="entry name" value="HNH"/>
</dbReference>
<name>A0ABX1RMC5_9PSEU</name>
<dbReference type="InterPro" id="IPR003870">
    <property type="entry name" value="DUF222"/>
</dbReference>
<gene>
    <name evidence="4" type="ORF">HF577_29040</name>
</gene>
<evidence type="ECO:0000256" key="1">
    <source>
        <dbReference type="ARBA" id="ARBA00023450"/>
    </source>
</evidence>
<dbReference type="InterPro" id="IPR003615">
    <property type="entry name" value="HNH_nuc"/>
</dbReference>
<dbReference type="SMART" id="SM00507">
    <property type="entry name" value="HNHc"/>
    <property type="match status" value="1"/>
</dbReference>
<protein>
    <submittedName>
        <fullName evidence="4">DUF222 domain-containing protein</fullName>
    </submittedName>
</protein>
<comment type="similarity">
    <text evidence="1">Belongs to the Rv1128c/1148c/1588c/1702c/1945/3466 family.</text>
</comment>
<reference evidence="4 5" key="1">
    <citation type="submission" date="2020-04" db="EMBL/GenBank/DDBJ databases">
        <authorList>
            <person name="Klaysubun C."/>
            <person name="Duangmal K."/>
            <person name="Lipun K."/>
        </authorList>
    </citation>
    <scope>NUCLEOTIDE SEQUENCE [LARGE SCALE GENOMIC DNA]</scope>
    <source>
        <strain evidence="4 5">JCM 11839</strain>
    </source>
</reference>
<dbReference type="Pfam" id="PF01844">
    <property type="entry name" value="HNH"/>
    <property type="match status" value="1"/>
</dbReference>
<accession>A0ABX1RMC5</accession>
<dbReference type="CDD" id="cd00085">
    <property type="entry name" value="HNHc"/>
    <property type="match status" value="1"/>
</dbReference>
<comment type="caution">
    <text evidence="4">The sequence shown here is derived from an EMBL/GenBank/DDBJ whole genome shotgun (WGS) entry which is preliminary data.</text>
</comment>